<name>A0ABM0KXE7_MICOH</name>
<feature type="signal peptide" evidence="12">
    <location>
        <begin position="1"/>
        <end position="25"/>
    </location>
</feature>
<dbReference type="GeneID" id="101979007"/>
<evidence type="ECO:0000313" key="13">
    <source>
        <dbReference type="Proteomes" id="UP000694915"/>
    </source>
</evidence>
<gene>
    <name evidence="14" type="primary">St8sia6</name>
</gene>
<keyword evidence="11" id="KW-0325">Glycoprotein</keyword>
<accession>A0ABM0KXE7</accession>
<comment type="similarity">
    <text evidence="2">Belongs to the glycosyltransferase 29 family.</text>
</comment>
<evidence type="ECO:0000256" key="11">
    <source>
        <dbReference type="ARBA" id="ARBA00023180"/>
    </source>
</evidence>
<keyword evidence="3" id="KW-0328">Glycosyltransferase</keyword>
<evidence type="ECO:0000256" key="1">
    <source>
        <dbReference type="ARBA" id="ARBA00004323"/>
    </source>
</evidence>
<evidence type="ECO:0000256" key="4">
    <source>
        <dbReference type="ARBA" id="ARBA00022679"/>
    </source>
</evidence>
<evidence type="ECO:0000256" key="5">
    <source>
        <dbReference type="ARBA" id="ARBA00022692"/>
    </source>
</evidence>
<keyword evidence="7" id="KW-1133">Transmembrane helix</keyword>
<evidence type="ECO:0000256" key="7">
    <source>
        <dbReference type="ARBA" id="ARBA00022989"/>
    </source>
</evidence>
<dbReference type="PIRSF" id="PIRSF005557">
    <property type="entry name" value="Sialyl_trans"/>
    <property type="match status" value="1"/>
</dbReference>
<dbReference type="InterPro" id="IPR050943">
    <property type="entry name" value="Glycosyltr_29_Sialyltrsf"/>
</dbReference>
<sequence length="399" mass="45642">MRPGCTLLALVASLMLLLLLRPLWRPPDTPARSRLLVEKSREITPGTSVTLRTLRSPVTSVPHTRNSTYLQHETTPQVTEKCKTLQHDLKSLSNKTKRYSEDDYIQIITNIKNCPWRRHAEEYENFRAKLASCCDAVQTFVVSQNNTPMGTNMSYEVESKRQIPIRENIFQMFPVSQPFVNYPYNQCAVVGNGGILNKSLCGAEIDKADFVFRCNLPPVTGNASKDVGNKTNLVTVNPSIITLRYKSLKGKNTKFLEDISNYGETFLLLPAFSYRFNTGISFKVYQTLHDSKVKQKVLFFHPTYLRRLALFWRTRGVTAYRLSTGLMIASVAVELCKNVTLYGFWPFSKSIEKAPISHHYYDNKLPKRGFHQMPKEFNQMLQLHMRGILKLQLGKCDVA</sequence>
<dbReference type="Proteomes" id="UP000694915">
    <property type="component" value="Chromosome 16"/>
</dbReference>
<organism evidence="13 14">
    <name type="scientific">Microtus ochrogaster</name>
    <name type="common">Prairie vole</name>
    <dbReference type="NCBI Taxonomy" id="79684"/>
    <lineage>
        <taxon>Eukaryota</taxon>
        <taxon>Metazoa</taxon>
        <taxon>Chordata</taxon>
        <taxon>Craniata</taxon>
        <taxon>Vertebrata</taxon>
        <taxon>Euteleostomi</taxon>
        <taxon>Mammalia</taxon>
        <taxon>Eutheria</taxon>
        <taxon>Euarchontoglires</taxon>
        <taxon>Glires</taxon>
        <taxon>Rodentia</taxon>
        <taxon>Myomorpha</taxon>
        <taxon>Muroidea</taxon>
        <taxon>Cricetidae</taxon>
        <taxon>Arvicolinae</taxon>
        <taxon>Microtus</taxon>
    </lineage>
</organism>
<evidence type="ECO:0000256" key="6">
    <source>
        <dbReference type="ARBA" id="ARBA00022968"/>
    </source>
</evidence>
<keyword evidence="10" id="KW-1015">Disulfide bond</keyword>
<evidence type="ECO:0000256" key="10">
    <source>
        <dbReference type="ARBA" id="ARBA00023157"/>
    </source>
</evidence>
<evidence type="ECO:0000256" key="9">
    <source>
        <dbReference type="ARBA" id="ARBA00023136"/>
    </source>
</evidence>
<comment type="subcellular location">
    <subcellularLocation>
        <location evidence="1">Golgi apparatus membrane</location>
        <topology evidence="1">Single-pass type II membrane protein</topology>
    </subcellularLocation>
</comment>
<protein>
    <submittedName>
        <fullName evidence="14">Alpha-2,8-sialyltransferase 8F</fullName>
    </submittedName>
</protein>
<dbReference type="Pfam" id="PF00777">
    <property type="entry name" value="Glyco_transf_29"/>
    <property type="match status" value="1"/>
</dbReference>
<dbReference type="InterPro" id="IPR001675">
    <property type="entry name" value="Glyco_trans_29"/>
</dbReference>
<dbReference type="InterPro" id="IPR012163">
    <property type="entry name" value="Sialyl_trans"/>
</dbReference>
<keyword evidence="13" id="KW-1185">Reference proteome</keyword>
<keyword evidence="9" id="KW-0472">Membrane</keyword>
<keyword evidence="6" id="KW-0735">Signal-anchor</keyword>
<keyword evidence="12" id="KW-0732">Signal</keyword>
<reference evidence="14" key="1">
    <citation type="submission" date="2025-08" db="UniProtKB">
        <authorList>
            <consortium name="RefSeq"/>
        </authorList>
    </citation>
    <scope>IDENTIFICATION</scope>
</reference>
<evidence type="ECO:0000256" key="3">
    <source>
        <dbReference type="ARBA" id="ARBA00022676"/>
    </source>
</evidence>
<dbReference type="Gene3D" id="3.90.1480.20">
    <property type="entry name" value="Glycosyl transferase family 29"/>
    <property type="match status" value="1"/>
</dbReference>
<feature type="chain" id="PRO_5045158435" evidence="12">
    <location>
        <begin position="26"/>
        <end position="399"/>
    </location>
</feature>
<keyword evidence="8" id="KW-0333">Golgi apparatus</keyword>
<evidence type="ECO:0000256" key="2">
    <source>
        <dbReference type="ARBA" id="ARBA00006003"/>
    </source>
</evidence>
<dbReference type="RefSeq" id="XP_005354692.1">
    <property type="nucleotide sequence ID" value="XM_005354635.2"/>
</dbReference>
<proteinExistence type="inferred from homology"/>
<evidence type="ECO:0000313" key="14">
    <source>
        <dbReference type="RefSeq" id="XP_005354692.1"/>
    </source>
</evidence>
<dbReference type="PANTHER" id="PTHR11987:SF29">
    <property type="entry name" value="ALPHA-2,8-SIALYLTRANSFERASE 8F"/>
    <property type="match status" value="1"/>
</dbReference>
<dbReference type="PANTHER" id="PTHR11987">
    <property type="entry name" value="ALPHA-2,8-SIALYLTRANSFERASE"/>
    <property type="match status" value="1"/>
</dbReference>
<keyword evidence="4" id="KW-0808">Transferase</keyword>
<keyword evidence="5" id="KW-0812">Transmembrane</keyword>
<evidence type="ECO:0000256" key="8">
    <source>
        <dbReference type="ARBA" id="ARBA00023034"/>
    </source>
</evidence>
<dbReference type="InterPro" id="IPR038578">
    <property type="entry name" value="GT29-like_sf"/>
</dbReference>
<evidence type="ECO:0000256" key="12">
    <source>
        <dbReference type="SAM" id="SignalP"/>
    </source>
</evidence>